<dbReference type="InterPro" id="IPR040198">
    <property type="entry name" value="Fido_containing"/>
</dbReference>
<dbReference type="PROSITE" id="PS51459">
    <property type="entry name" value="FIDO"/>
    <property type="match status" value="1"/>
</dbReference>
<name>A0A4R5NS27_9LACO</name>
<dbReference type="RefSeq" id="WP_010620324.1">
    <property type="nucleotide sequence ID" value="NZ_PUFO01000016.1"/>
</dbReference>
<keyword evidence="4" id="KW-1185">Reference proteome</keyword>
<dbReference type="PANTHER" id="PTHR13504:SF38">
    <property type="entry name" value="FIDO DOMAIN-CONTAINING PROTEIN"/>
    <property type="match status" value="1"/>
</dbReference>
<proteinExistence type="predicted"/>
<dbReference type="InterPro" id="IPR003812">
    <property type="entry name" value="Fido"/>
</dbReference>
<evidence type="ECO:0000313" key="3">
    <source>
        <dbReference type="EMBL" id="TDG79929.1"/>
    </source>
</evidence>
<dbReference type="Proteomes" id="UP000294854">
    <property type="component" value="Unassembled WGS sequence"/>
</dbReference>
<evidence type="ECO:0000313" key="4">
    <source>
        <dbReference type="Proteomes" id="UP000294854"/>
    </source>
</evidence>
<feature type="site" description="Important for autoinhibition of adenylyltransferase activity" evidence="1">
    <location>
        <position position="31"/>
    </location>
</feature>
<dbReference type="PANTHER" id="PTHR13504">
    <property type="entry name" value="FIDO DOMAIN-CONTAINING PROTEIN DDB_G0283145"/>
    <property type="match status" value="1"/>
</dbReference>
<dbReference type="STRING" id="1122149.FD44_GL001820"/>
<organism evidence="3 4">
    <name type="scientific">Secundilactobacillus malefermentans</name>
    <dbReference type="NCBI Taxonomy" id="176292"/>
    <lineage>
        <taxon>Bacteria</taxon>
        <taxon>Bacillati</taxon>
        <taxon>Bacillota</taxon>
        <taxon>Bacilli</taxon>
        <taxon>Lactobacillales</taxon>
        <taxon>Lactobacillaceae</taxon>
        <taxon>Secundilactobacillus</taxon>
    </lineage>
</organism>
<accession>A0A4R5NS27</accession>
<evidence type="ECO:0000259" key="2">
    <source>
        <dbReference type="PROSITE" id="PS51459"/>
    </source>
</evidence>
<protein>
    <recommendedName>
        <fullName evidence="2">Fido domain-containing protein</fullName>
    </recommendedName>
</protein>
<reference evidence="3 4" key="1">
    <citation type="journal article" date="2019" name="Appl. Microbiol. Biotechnol.">
        <title>Uncovering carbohydrate metabolism through a genotype-phenotype association study of 56 lactic acid bacteria genomes.</title>
        <authorList>
            <person name="Buron-Moles G."/>
            <person name="Chailyan A."/>
            <person name="Dolejs I."/>
            <person name="Forster J."/>
            <person name="Miks M.H."/>
        </authorList>
    </citation>
    <scope>NUCLEOTIDE SEQUENCE [LARGE SCALE GENOMIC DNA]</scope>
    <source>
        <strain evidence="3 4">ATCC 49373</strain>
    </source>
</reference>
<dbReference type="Pfam" id="PF02661">
    <property type="entry name" value="Fic"/>
    <property type="match status" value="1"/>
</dbReference>
<gene>
    <name evidence="3" type="ORF">C5L31_002148</name>
</gene>
<dbReference type="SUPFAM" id="SSF140931">
    <property type="entry name" value="Fic-like"/>
    <property type="match status" value="1"/>
</dbReference>
<evidence type="ECO:0000256" key="1">
    <source>
        <dbReference type="PIRSR" id="PIRSR640198-3"/>
    </source>
</evidence>
<sequence>MKDKYKLTQEENRFVAAKNLVNMVYSNSKFEGVAATLAQTQTIINGMSVSGISIDDVEVIVDLKNAFSYIIEHDEPYTLKTSQALNRIVSKNDGMYPGEIRTGNVEIGGMDFVPGIPNVYEMQKQITELMMSDLTLTEKSLRLMYEMMRAQLFWDGNKRTAIIAANYLLINGGGGIINISINQLEKFNTLLRNFYTTGQLDELLQWTYDNCIYGIDYD</sequence>
<feature type="domain" description="Fido" evidence="2">
    <location>
        <begin position="77"/>
        <end position="209"/>
    </location>
</feature>
<comment type="caution">
    <text evidence="3">The sequence shown here is derived from an EMBL/GenBank/DDBJ whole genome shotgun (WGS) entry which is preliminary data.</text>
</comment>
<dbReference type="InterPro" id="IPR036597">
    <property type="entry name" value="Fido-like_dom_sf"/>
</dbReference>
<dbReference type="EMBL" id="PUFO01000016">
    <property type="protein sequence ID" value="TDG79929.1"/>
    <property type="molecule type" value="Genomic_DNA"/>
</dbReference>
<dbReference type="AlphaFoldDB" id="A0A4R5NS27"/>
<dbReference type="Gene3D" id="1.10.3290.10">
    <property type="entry name" value="Fido-like domain"/>
    <property type="match status" value="1"/>
</dbReference>